<dbReference type="KEGG" id="lnu:N7U66_14470"/>
<evidence type="ECO:0000313" key="1">
    <source>
        <dbReference type="EMBL" id="WAC01291.1"/>
    </source>
</evidence>
<dbReference type="EMBL" id="CP113088">
    <property type="protein sequence ID" value="WAC01291.1"/>
    <property type="molecule type" value="Genomic_DNA"/>
</dbReference>
<evidence type="ECO:0000313" key="2">
    <source>
        <dbReference type="Proteomes" id="UP001164705"/>
    </source>
</evidence>
<gene>
    <name evidence="1" type="ORF">N7U66_14470</name>
</gene>
<accession>A0A9E8MUH6</accession>
<organism evidence="1 2">
    <name type="scientific">Lacinutrix neustonica</name>
    <dbReference type="NCBI Taxonomy" id="2980107"/>
    <lineage>
        <taxon>Bacteria</taxon>
        <taxon>Pseudomonadati</taxon>
        <taxon>Bacteroidota</taxon>
        <taxon>Flavobacteriia</taxon>
        <taxon>Flavobacteriales</taxon>
        <taxon>Flavobacteriaceae</taxon>
        <taxon>Lacinutrix</taxon>
    </lineage>
</organism>
<name>A0A9E8MUH6_9FLAO</name>
<sequence>MYTLTVNNNYIHNIEASNGVTISKNKKHTFNDRGSLVLRIPGMADMNFIDLADKKLPGYPQPKETWGVLVRYSNMEAYYRYEGSGTLNATFDTLGTCSLTTSNGSMLPISIREFVIETN</sequence>
<dbReference type="Proteomes" id="UP001164705">
    <property type="component" value="Chromosome"/>
</dbReference>
<dbReference type="AlphaFoldDB" id="A0A9E8MUH6"/>
<keyword evidence="2" id="KW-1185">Reference proteome</keyword>
<reference evidence="1" key="1">
    <citation type="submission" date="2022-11" db="EMBL/GenBank/DDBJ databases">
        <title>Lacinutrix neustonica HL-RS19T sp. nov., isolated from the surface microlayer sample of brackish Lake Shihwa.</title>
        <authorList>
            <person name="Choi J.Y."/>
            <person name="Hwang C.Y."/>
        </authorList>
    </citation>
    <scope>NUCLEOTIDE SEQUENCE</scope>
    <source>
        <strain evidence="1">HL-RS19</strain>
    </source>
</reference>
<dbReference type="RefSeq" id="WP_267675905.1">
    <property type="nucleotide sequence ID" value="NZ_CP113088.1"/>
</dbReference>
<proteinExistence type="predicted"/>
<protein>
    <submittedName>
        <fullName evidence="1">Uncharacterized protein</fullName>
    </submittedName>
</protein>